<dbReference type="PANTHER" id="PTHR30461">
    <property type="entry name" value="DNA-INVERTASE FROM LAMBDOID PROPHAGE"/>
    <property type="match status" value="1"/>
</dbReference>
<dbReference type="EMBL" id="CP025066">
    <property type="protein sequence ID" value="AUX09310.1"/>
    <property type="molecule type" value="Genomic_DNA"/>
</dbReference>
<accession>A0A343TJN8</accession>
<evidence type="ECO:0000256" key="3">
    <source>
        <dbReference type="ARBA" id="ARBA00023172"/>
    </source>
</evidence>
<dbReference type="CDD" id="cd00338">
    <property type="entry name" value="Ser_Recombinase"/>
    <property type="match status" value="1"/>
</dbReference>
<dbReference type="KEGG" id="hdf:AArcSl_1681"/>
<dbReference type="GO" id="GO:0003677">
    <property type="term" value="F:DNA binding"/>
    <property type="evidence" value="ECO:0007669"/>
    <property type="project" value="UniProtKB-KW"/>
</dbReference>
<dbReference type="AlphaFoldDB" id="A0A343TJN8"/>
<keyword evidence="6" id="KW-1185">Reference proteome</keyword>
<evidence type="ECO:0000256" key="1">
    <source>
        <dbReference type="ARBA" id="ARBA00022908"/>
    </source>
</evidence>
<dbReference type="Pfam" id="PF00239">
    <property type="entry name" value="Resolvase"/>
    <property type="match status" value="1"/>
</dbReference>
<dbReference type="RefSeq" id="WP_161945926.1">
    <property type="nucleotide sequence ID" value="NZ_CP025066.1"/>
</dbReference>
<organism evidence="5 6">
    <name type="scientific">Halalkaliarchaeum desulfuricum</name>
    <dbReference type="NCBI Taxonomy" id="2055893"/>
    <lineage>
        <taxon>Archaea</taxon>
        <taxon>Methanobacteriati</taxon>
        <taxon>Methanobacteriota</taxon>
        <taxon>Stenosarchaea group</taxon>
        <taxon>Halobacteria</taxon>
        <taxon>Halobacteriales</taxon>
        <taxon>Haloferacaceae</taxon>
        <taxon>Halalkaliarchaeum</taxon>
    </lineage>
</organism>
<gene>
    <name evidence="5" type="ORF">AArcSl_1681</name>
</gene>
<evidence type="ECO:0000256" key="2">
    <source>
        <dbReference type="ARBA" id="ARBA00023125"/>
    </source>
</evidence>
<dbReference type="GO" id="GO:0015074">
    <property type="term" value="P:DNA integration"/>
    <property type="evidence" value="ECO:0007669"/>
    <property type="project" value="UniProtKB-KW"/>
</dbReference>
<dbReference type="OrthoDB" id="24728at2157"/>
<dbReference type="PROSITE" id="PS51736">
    <property type="entry name" value="RECOMBINASES_3"/>
    <property type="match status" value="1"/>
</dbReference>
<keyword evidence="1" id="KW-0229">DNA integration</keyword>
<keyword evidence="2" id="KW-0238">DNA-binding</keyword>
<dbReference type="SMART" id="SM00857">
    <property type="entry name" value="Resolvase"/>
    <property type="match status" value="1"/>
</dbReference>
<evidence type="ECO:0000313" key="6">
    <source>
        <dbReference type="Proteomes" id="UP000263012"/>
    </source>
</evidence>
<dbReference type="InterPro" id="IPR006118">
    <property type="entry name" value="Recombinase_CS"/>
</dbReference>
<dbReference type="InterPro" id="IPR036162">
    <property type="entry name" value="Resolvase-like_N_sf"/>
</dbReference>
<name>A0A343TJN8_9EURY</name>
<dbReference type="Gene3D" id="3.90.1750.20">
    <property type="entry name" value="Putative Large Serine Recombinase, Chain B, Domain 2"/>
    <property type="match status" value="1"/>
</dbReference>
<dbReference type="InterPro" id="IPR038109">
    <property type="entry name" value="DNA_bind_recomb_sf"/>
</dbReference>
<dbReference type="InterPro" id="IPR050639">
    <property type="entry name" value="SSR_resolvase"/>
</dbReference>
<feature type="domain" description="Resolvase/invertase-type recombinase catalytic" evidence="4">
    <location>
        <begin position="8"/>
        <end position="157"/>
    </location>
</feature>
<protein>
    <submittedName>
        <fullName evidence="5">Site-specific recombinase, DNA invertase Pin</fullName>
    </submittedName>
</protein>
<evidence type="ECO:0000313" key="5">
    <source>
        <dbReference type="EMBL" id="AUX09310.1"/>
    </source>
</evidence>
<dbReference type="Gene3D" id="3.40.50.1390">
    <property type="entry name" value="Resolvase, N-terminal catalytic domain"/>
    <property type="match status" value="1"/>
</dbReference>
<dbReference type="GeneID" id="37878038"/>
<dbReference type="SUPFAM" id="SSF53041">
    <property type="entry name" value="Resolvase-like"/>
    <property type="match status" value="1"/>
</dbReference>
<dbReference type="Proteomes" id="UP000263012">
    <property type="component" value="Chromosome"/>
</dbReference>
<dbReference type="GO" id="GO:0000150">
    <property type="term" value="F:DNA strand exchange activity"/>
    <property type="evidence" value="ECO:0007669"/>
    <property type="project" value="InterPro"/>
</dbReference>
<dbReference type="InterPro" id="IPR006119">
    <property type="entry name" value="Resolv_N"/>
</dbReference>
<sequence>MTTESEESWAYYVRVSTDKQDSGQASQLESVAAWLRDRDVDPSTVDAYVDRDESGSRDDRADFQQLVAAVEAGEYTDVVLPELSRLARRTATSAAFIDEAVAQDVTIHLLDDMIDRIDADDPMSQFFAKMLSVWMEEERKQTVRRIRRGVTHAQREGKWTGRPPVGFETNEEGYLVVDIEEFEAVCDALERLDAGESYRSVAKSTRFTRRTLSTVDKNSERRQWYLEGEAADDRVDTALDR</sequence>
<dbReference type="PANTHER" id="PTHR30461:SF2">
    <property type="entry name" value="SERINE RECOMBINASE PINE-RELATED"/>
    <property type="match status" value="1"/>
</dbReference>
<evidence type="ECO:0000259" key="4">
    <source>
        <dbReference type="PROSITE" id="PS51736"/>
    </source>
</evidence>
<proteinExistence type="predicted"/>
<reference evidence="6" key="1">
    <citation type="submission" date="2017-11" db="EMBL/GenBank/DDBJ databases">
        <title>Phenotypic and genomic properties of facultatively anaerobic sulfur-reducing natronoarchaea from hypersaline soda lakes.</title>
        <authorList>
            <person name="Sorokin D.Y."/>
            <person name="Kublanov I.V."/>
            <person name="Roman P."/>
            <person name="Sinninghe Damste J.S."/>
            <person name="Golyshin P.N."/>
            <person name="Rojo D."/>
            <person name="Ciordia S."/>
            <person name="Mena M.D.C."/>
            <person name="Ferrer M."/>
            <person name="Messina E."/>
            <person name="Smedile F."/>
            <person name="La Spada G."/>
            <person name="La Cono V."/>
            <person name="Yakimov M.M."/>
        </authorList>
    </citation>
    <scope>NUCLEOTIDE SEQUENCE [LARGE SCALE GENOMIC DNA]</scope>
    <source>
        <strain evidence="6">AArc-Sl</strain>
    </source>
</reference>
<keyword evidence="3" id="KW-0233">DNA recombination</keyword>
<dbReference type="PROSITE" id="PS00397">
    <property type="entry name" value="RECOMBINASES_1"/>
    <property type="match status" value="1"/>
</dbReference>